<dbReference type="Proteomes" id="UP000298646">
    <property type="component" value="Chromosome circular"/>
</dbReference>
<dbReference type="RefSeq" id="WP_137084588.1">
    <property type="nucleotide sequence ID" value="NZ_CP039907.1"/>
</dbReference>
<reference evidence="1 2" key="1">
    <citation type="submission" date="2019-04" db="EMBL/GenBank/DDBJ databases">
        <title>Complete genome sequence of Agrobacterium tumefaciens CFBP6624.</title>
        <authorList>
            <person name="Haryono M."/>
            <person name="Lin Y.-C."/>
            <person name="Lai E.-M."/>
            <person name="Kuo C.-H."/>
        </authorList>
    </citation>
    <scope>NUCLEOTIDE SEQUENCE [LARGE SCALE GENOMIC DNA]</scope>
    <source>
        <strain evidence="1 2">CFBP6624</strain>
    </source>
</reference>
<organism evidence="1 2">
    <name type="scientific">Agrobacterium tumefaciens</name>
    <dbReference type="NCBI Taxonomy" id="358"/>
    <lineage>
        <taxon>Bacteria</taxon>
        <taxon>Pseudomonadati</taxon>
        <taxon>Pseudomonadota</taxon>
        <taxon>Alphaproteobacteria</taxon>
        <taxon>Hyphomicrobiales</taxon>
        <taxon>Rhizobiaceae</taxon>
        <taxon>Rhizobium/Agrobacterium group</taxon>
        <taxon>Agrobacterium</taxon>
        <taxon>Agrobacterium tumefaciens complex</taxon>
    </lineage>
</organism>
<evidence type="ECO:0000313" key="2">
    <source>
        <dbReference type="Proteomes" id="UP000298646"/>
    </source>
</evidence>
<dbReference type="AlphaFoldDB" id="A0AAE6EJF6"/>
<dbReference type="EMBL" id="CP039907">
    <property type="protein sequence ID" value="QCM00033.1"/>
    <property type="molecule type" value="Genomic_DNA"/>
</dbReference>
<proteinExistence type="predicted"/>
<name>A0AAE6EJF6_AGRTU</name>
<sequence length="630" mass="69441">MTFKTDIYGFLERCEAYDLSSFGGLDAVLRSGSEIASSSVPELFIDLVLPHLNERTADVEVFLADVVENVESDSDILTIADRLAGSPLSTEHSSNRIFKRFSALFTDHARSASLRSAALKGAYLTAIGHPNRLARLGSRIIEIEDEPETAILPSAARVAGLILANFENDGLVYFLHTFEMSDFGGDQIKLELGLLQLKKALTASDQAQAFTCLDAAKDYFQASYDLRSTRHEAKAFSLAIGILLDFAQGKSAEDIDHRISELRQAAWAYDAYVTQGITDPLLGAVASQKSAFATLAIRLSKLAKSMSEKTWLYAASVIEEQLLVAYTANATVLFGDKGVGVDLLLRPPIEASLLGNHMFTAAMEQWLDMNAHQIDGELTEDILAFMGGRTRYPTDADADNRTASALLTRTTGLAASISFGEILQFRHEREIRTTSPFVVSAFETIETSFRHLEDFKNAAIRYPFMDLASAMVTFAAGRIDSSYEQNKQTAYLFANRNENPLEKDLQQDFKQWCDAKGIKLDYEPIGIAGGRADLRYEENSARFIVEVKQEQKDASFTGLISSYGSQTAQYQATNVRLGGMLVLDKTRPRQPPERIDDIYKPMVVEHLGHLSGVLVVKVAALRATPSEASR</sequence>
<protein>
    <submittedName>
        <fullName evidence="1">Uncharacterized protein</fullName>
    </submittedName>
</protein>
<accession>A0AAE6EJF6</accession>
<evidence type="ECO:0000313" key="1">
    <source>
        <dbReference type="EMBL" id="QCM00033.1"/>
    </source>
</evidence>
<gene>
    <name evidence="1" type="ORF">CFBP6624_07725</name>
</gene>